<evidence type="ECO:0000313" key="2">
    <source>
        <dbReference type="Proteomes" id="UP000184020"/>
    </source>
</evidence>
<gene>
    <name evidence="1" type="ORF">SAMN05444372_1025</name>
</gene>
<dbReference type="STRING" id="229205.SAMN05444372_1025"/>
<dbReference type="EMBL" id="FQWF01000002">
    <property type="protein sequence ID" value="SHG03397.1"/>
    <property type="molecule type" value="Genomic_DNA"/>
</dbReference>
<evidence type="ECO:0000313" key="1">
    <source>
        <dbReference type="EMBL" id="SHG03397.1"/>
    </source>
</evidence>
<accession>A0A1M5GI51</accession>
<dbReference type="AlphaFoldDB" id="A0A1M5GI51"/>
<protein>
    <submittedName>
        <fullName evidence="1">Uncharacterized protein</fullName>
    </submittedName>
</protein>
<organism evidence="1 2">
    <name type="scientific">Flavobacterium micromati</name>
    <dbReference type="NCBI Taxonomy" id="229205"/>
    <lineage>
        <taxon>Bacteria</taxon>
        <taxon>Pseudomonadati</taxon>
        <taxon>Bacteroidota</taxon>
        <taxon>Flavobacteriia</taxon>
        <taxon>Flavobacteriales</taxon>
        <taxon>Flavobacteriaceae</taxon>
        <taxon>Flavobacterium</taxon>
    </lineage>
</organism>
<keyword evidence="2" id="KW-1185">Reference proteome</keyword>
<reference evidence="2" key="1">
    <citation type="submission" date="2016-11" db="EMBL/GenBank/DDBJ databases">
        <authorList>
            <person name="Varghese N."/>
            <person name="Submissions S."/>
        </authorList>
    </citation>
    <scope>NUCLEOTIDE SEQUENCE [LARGE SCALE GENOMIC DNA]</scope>
    <source>
        <strain evidence="2">DSM 17659</strain>
    </source>
</reference>
<proteinExistence type="predicted"/>
<sequence>MVDIEYLTFLENILTDNRKEKFLKVLENRTKHFTIVVEDIFQMHNTTH</sequence>
<name>A0A1M5GI51_9FLAO</name>
<dbReference type="Proteomes" id="UP000184020">
    <property type="component" value="Unassembled WGS sequence"/>
</dbReference>